<evidence type="ECO:0000313" key="1">
    <source>
        <dbReference type="EMBL" id="MBO2455976.1"/>
    </source>
</evidence>
<dbReference type="EMBL" id="JAGEPF010000001">
    <property type="protein sequence ID" value="MBO2455976.1"/>
    <property type="molecule type" value="Genomic_DNA"/>
</dbReference>
<name>A0ABS3RH85_9ACTN</name>
<evidence type="ECO:0008006" key="3">
    <source>
        <dbReference type="Google" id="ProtNLM"/>
    </source>
</evidence>
<organism evidence="1 2">
    <name type="scientific">Actinomadura violacea</name>
    <dbReference type="NCBI Taxonomy" id="2819934"/>
    <lineage>
        <taxon>Bacteria</taxon>
        <taxon>Bacillati</taxon>
        <taxon>Actinomycetota</taxon>
        <taxon>Actinomycetes</taxon>
        <taxon>Streptosporangiales</taxon>
        <taxon>Thermomonosporaceae</taxon>
        <taxon>Actinomadura</taxon>
    </lineage>
</organism>
<dbReference type="RefSeq" id="WP_208235584.1">
    <property type="nucleotide sequence ID" value="NZ_JAGEPF010000001.1"/>
</dbReference>
<comment type="caution">
    <text evidence="1">The sequence shown here is derived from an EMBL/GenBank/DDBJ whole genome shotgun (WGS) entry which is preliminary data.</text>
</comment>
<keyword evidence="2" id="KW-1185">Reference proteome</keyword>
<proteinExistence type="predicted"/>
<accession>A0ABS3RH85</accession>
<protein>
    <recommendedName>
        <fullName evidence="3">Polymer-forming cytoskeletal protein</fullName>
    </recommendedName>
</protein>
<reference evidence="1 2" key="1">
    <citation type="submission" date="2021-03" db="EMBL/GenBank/DDBJ databases">
        <title>Actinomadura violae sp. nov., isolated from lichen in Thailand.</title>
        <authorList>
            <person name="Kanchanasin P."/>
            <person name="Saeng-In P."/>
            <person name="Phongsopitanun W."/>
            <person name="Yuki M."/>
            <person name="Kudo T."/>
            <person name="Ohkuma M."/>
            <person name="Tanasupawat S."/>
        </authorList>
    </citation>
    <scope>NUCLEOTIDE SEQUENCE [LARGE SCALE GENOMIC DNA]</scope>
    <source>
        <strain evidence="1 2">LCR2-06</strain>
    </source>
</reference>
<evidence type="ECO:0000313" key="2">
    <source>
        <dbReference type="Proteomes" id="UP000680206"/>
    </source>
</evidence>
<dbReference type="Proteomes" id="UP000680206">
    <property type="component" value="Unassembled WGS sequence"/>
</dbReference>
<gene>
    <name evidence="1" type="ORF">J4709_00055</name>
</gene>
<sequence>MSTRYLSWDEAVELFERRGLPKSAYENLYEEEYILVEGPVVVDGHLPLDDHDQTPWARDTPDAATGYIVDGDLTVEGNLVDVDDGSAALIVLGRLTAHDVYFEGDVKLITLGDVAVRAFVGYMTEKLVMIHGDLRTSVAVFLDEFAPDLVTGTLVGRLIAPGHLDLAGALSDPSAGKPLADLVVPEVLAADGSAPGDFAGFAKVGLDGQAVRDRVIGGLPLSLTPVAG</sequence>